<dbReference type="OrthoDB" id="7595199at2"/>
<dbReference type="RefSeq" id="WP_109269983.1">
    <property type="nucleotide sequence ID" value="NZ_QFFF01000001.1"/>
</dbReference>
<proteinExistence type="predicted"/>
<accession>A0A2U2J0I0</accession>
<dbReference type="Proteomes" id="UP000245916">
    <property type="component" value="Unassembled WGS sequence"/>
</dbReference>
<protein>
    <recommendedName>
        <fullName evidence="3">Lipoprotein</fullName>
    </recommendedName>
</protein>
<dbReference type="PROSITE" id="PS51257">
    <property type="entry name" value="PROKAR_LIPOPROTEIN"/>
    <property type="match status" value="1"/>
</dbReference>
<evidence type="ECO:0000313" key="1">
    <source>
        <dbReference type="EMBL" id="PWG01844.1"/>
    </source>
</evidence>
<dbReference type="AlphaFoldDB" id="A0A2U2J0I0"/>
<evidence type="ECO:0008006" key="3">
    <source>
        <dbReference type="Google" id="ProtNLM"/>
    </source>
</evidence>
<sequence length="232" mass="25356">MRALPFVLVAASLLSACVKGNLADHVGPKADIVRAQLSRYGLDLRQTQCVSSALADQLTPLQMRRLERQARSVTQGYYESDRLTLRDLTYVASTLQDPVVERELVRATVACDAIPKVVIAAPPAPVEPEPRPAAWLNLGAALSGQSIAIDASTLEREETLRQAWFRMTDPGKAPSDDIFLLKVDCEGKTINATERRKLAAEGDVVEKVEYPDNPLPVEEGTVMQIAYLALCT</sequence>
<evidence type="ECO:0000313" key="2">
    <source>
        <dbReference type="Proteomes" id="UP000245916"/>
    </source>
</evidence>
<keyword evidence="2" id="KW-1185">Reference proteome</keyword>
<gene>
    <name evidence="1" type="ORF">DF286_02360</name>
</gene>
<comment type="caution">
    <text evidence="1">The sequence shown here is derived from an EMBL/GenBank/DDBJ whole genome shotgun (WGS) entry which is preliminary data.</text>
</comment>
<dbReference type="EMBL" id="QFFF01000001">
    <property type="protein sequence ID" value="PWG01844.1"/>
    <property type="molecule type" value="Genomic_DNA"/>
</dbReference>
<reference evidence="1 2" key="1">
    <citation type="submission" date="2018-05" db="EMBL/GenBank/DDBJ databases">
        <title>Genome of Sphingosinicella humi QZX222.</title>
        <authorList>
            <person name="Qiao Z."/>
            <person name="Wang G."/>
        </authorList>
    </citation>
    <scope>NUCLEOTIDE SEQUENCE [LARGE SCALE GENOMIC DNA]</scope>
    <source>
        <strain evidence="1 2">QZX222</strain>
    </source>
</reference>
<name>A0A2U2J0I0_9SPHN</name>
<organism evidence="1 2">
    <name type="scientific">Allosphingosinicella humi</name>
    <dbReference type="NCBI Taxonomy" id="2068657"/>
    <lineage>
        <taxon>Bacteria</taxon>
        <taxon>Pseudomonadati</taxon>
        <taxon>Pseudomonadota</taxon>
        <taxon>Alphaproteobacteria</taxon>
        <taxon>Sphingomonadales</taxon>
        <taxon>Sphingomonadaceae</taxon>
        <taxon>Allosphingosinicella</taxon>
    </lineage>
</organism>